<dbReference type="RefSeq" id="WP_071505530.1">
    <property type="nucleotide sequence ID" value="NZ_MORL01000018.1"/>
</dbReference>
<name>A0A1S2VDK4_9BACT</name>
<reference evidence="2 3" key="1">
    <citation type="submission" date="2016-10" db="EMBL/GenBank/DDBJ databases">
        <title>Arsenicibacter rosenii gen. nov., sp. nov., an efficient arsenic-methylating bacterium isolated from an arsenic-contaminated paddy soil.</title>
        <authorList>
            <person name="Huang K."/>
        </authorList>
    </citation>
    <scope>NUCLEOTIDE SEQUENCE [LARGE SCALE GENOMIC DNA]</scope>
    <source>
        <strain evidence="2 3">SM-1</strain>
    </source>
</reference>
<gene>
    <name evidence="2" type="ORF">BLX24_22780</name>
</gene>
<dbReference type="Proteomes" id="UP000181790">
    <property type="component" value="Unassembled WGS sequence"/>
</dbReference>
<evidence type="ECO:0000313" key="2">
    <source>
        <dbReference type="EMBL" id="OIN56804.1"/>
    </source>
</evidence>
<dbReference type="AlphaFoldDB" id="A0A1S2VDK4"/>
<organism evidence="2 3">
    <name type="scientific">Arsenicibacter rosenii</name>
    <dbReference type="NCBI Taxonomy" id="1750698"/>
    <lineage>
        <taxon>Bacteria</taxon>
        <taxon>Pseudomonadati</taxon>
        <taxon>Bacteroidota</taxon>
        <taxon>Cytophagia</taxon>
        <taxon>Cytophagales</taxon>
        <taxon>Spirosomataceae</taxon>
        <taxon>Arsenicibacter</taxon>
    </lineage>
</organism>
<comment type="caution">
    <text evidence="2">The sequence shown here is derived from an EMBL/GenBank/DDBJ whole genome shotgun (WGS) entry which is preliminary data.</text>
</comment>
<evidence type="ECO:0000313" key="3">
    <source>
        <dbReference type="Proteomes" id="UP000181790"/>
    </source>
</evidence>
<feature type="region of interest" description="Disordered" evidence="1">
    <location>
        <begin position="1"/>
        <end position="21"/>
    </location>
</feature>
<protein>
    <submittedName>
        <fullName evidence="2">Uncharacterized protein</fullName>
    </submittedName>
</protein>
<keyword evidence="3" id="KW-1185">Reference proteome</keyword>
<proteinExistence type="predicted"/>
<accession>A0A1S2VDK4</accession>
<dbReference type="EMBL" id="MORL01000018">
    <property type="protein sequence ID" value="OIN56804.1"/>
    <property type="molecule type" value="Genomic_DNA"/>
</dbReference>
<evidence type="ECO:0000256" key="1">
    <source>
        <dbReference type="SAM" id="MobiDB-lite"/>
    </source>
</evidence>
<sequence length="113" mass="13014">MTISTHPPASPKPQNPGAADPLKQEACIQVVVRFIDGNSVLRYSYDVQHRGKKIYQNVGYWTSLWQKKIEFETPPGWKGRVEAAAIFHSFDGNRGDKICQFERRAGWTWNRHN</sequence>
<dbReference type="OrthoDB" id="965256at2"/>